<protein>
    <submittedName>
        <fullName evidence="2">Uncharacterized protein</fullName>
    </submittedName>
</protein>
<evidence type="ECO:0000313" key="3">
    <source>
        <dbReference type="Proteomes" id="UP000682733"/>
    </source>
</evidence>
<comment type="caution">
    <text evidence="2">The sequence shown here is derived from an EMBL/GenBank/DDBJ whole genome shotgun (WGS) entry which is preliminary data.</text>
</comment>
<dbReference type="AlphaFoldDB" id="A0A8S2WGR2"/>
<reference evidence="2" key="1">
    <citation type="submission" date="2021-02" db="EMBL/GenBank/DDBJ databases">
        <authorList>
            <person name="Nowell W R."/>
        </authorList>
    </citation>
    <scope>NUCLEOTIDE SEQUENCE</scope>
</reference>
<dbReference type="Proteomes" id="UP000677228">
    <property type="component" value="Unassembled WGS sequence"/>
</dbReference>
<evidence type="ECO:0000313" key="2">
    <source>
        <dbReference type="EMBL" id="CAF4436177.1"/>
    </source>
</evidence>
<gene>
    <name evidence="1" type="ORF">OVA965_LOCUS43046</name>
    <name evidence="2" type="ORF">TMI583_LOCUS45155</name>
</gene>
<dbReference type="EMBL" id="CAJNOK010055126">
    <property type="protein sequence ID" value="CAF1618324.1"/>
    <property type="molecule type" value="Genomic_DNA"/>
</dbReference>
<proteinExistence type="predicted"/>
<organism evidence="2 3">
    <name type="scientific">Didymodactylos carnosus</name>
    <dbReference type="NCBI Taxonomy" id="1234261"/>
    <lineage>
        <taxon>Eukaryota</taxon>
        <taxon>Metazoa</taxon>
        <taxon>Spiralia</taxon>
        <taxon>Gnathifera</taxon>
        <taxon>Rotifera</taxon>
        <taxon>Eurotatoria</taxon>
        <taxon>Bdelloidea</taxon>
        <taxon>Philodinida</taxon>
        <taxon>Philodinidae</taxon>
        <taxon>Didymodactylos</taxon>
    </lineage>
</organism>
<dbReference type="EMBL" id="CAJOBA010079804">
    <property type="protein sequence ID" value="CAF4436177.1"/>
    <property type="molecule type" value="Genomic_DNA"/>
</dbReference>
<feature type="non-terminal residue" evidence="2">
    <location>
        <position position="1"/>
    </location>
</feature>
<accession>A0A8S2WGR2</accession>
<sequence>ILTNIYGTTVDDIKLTNNQEQIIVKLRSINGIENRIFDVPHHITTDISAFVFLPTNTLVIDFQVIVASTRSQVSQKQPFSSHTLTLFDPIENDQKWYMVLTSLGIRDHTKLIILKHDQNLFCLNRVELAQSLSKSELCVHLSGLTNFKMDEIFATYRDDESLPLIIPKLETATIAD</sequence>
<dbReference type="Proteomes" id="UP000682733">
    <property type="component" value="Unassembled WGS sequence"/>
</dbReference>
<evidence type="ECO:0000313" key="1">
    <source>
        <dbReference type="EMBL" id="CAF1618324.1"/>
    </source>
</evidence>
<name>A0A8S2WGR2_9BILA</name>